<organism evidence="1 2">
    <name type="scientific">Mahella australiensis (strain DSM 15567 / CIP 107919 / 50-1 BON)</name>
    <dbReference type="NCBI Taxonomy" id="697281"/>
    <lineage>
        <taxon>Bacteria</taxon>
        <taxon>Bacillati</taxon>
        <taxon>Bacillota</taxon>
        <taxon>Clostridia</taxon>
        <taxon>Thermoanaerobacterales</taxon>
        <taxon>Thermoanaerobacterales Family IV. Incertae Sedis</taxon>
        <taxon>Mahella</taxon>
    </lineage>
</organism>
<dbReference type="STRING" id="697281.Mahau_2923"/>
<evidence type="ECO:0000313" key="2">
    <source>
        <dbReference type="Proteomes" id="UP000008457"/>
    </source>
</evidence>
<dbReference type="HOGENOM" id="CLU_2683489_0_0_9"/>
<proteinExistence type="predicted"/>
<reference evidence="2" key="1">
    <citation type="submission" date="2010-11" db="EMBL/GenBank/DDBJ databases">
        <title>The complete genome of Mahella australiensis DSM 15567.</title>
        <authorList>
            <consortium name="US DOE Joint Genome Institute (JGI-PGF)"/>
            <person name="Lucas S."/>
            <person name="Copeland A."/>
            <person name="Lapidus A."/>
            <person name="Bruce D."/>
            <person name="Goodwin L."/>
            <person name="Pitluck S."/>
            <person name="Kyrpides N."/>
            <person name="Mavromatis K."/>
            <person name="Pagani I."/>
            <person name="Ivanova N."/>
            <person name="Teshima H."/>
            <person name="Brettin T."/>
            <person name="Detter J.C."/>
            <person name="Han C."/>
            <person name="Tapia R."/>
            <person name="Land M."/>
            <person name="Hauser L."/>
            <person name="Markowitz V."/>
            <person name="Cheng J.-F."/>
            <person name="Hugenholtz P."/>
            <person name="Woyke T."/>
            <person name="Wu D."/>
            <person name="Spring S."/>
            <person name="Pukall R."/>
            <person name="Steenblock K."/>
            <person name="Schneider S."/>
            <person name="Klenk H.-P."/>
            <person name="Eisen J.A."/>
        </authorList>
    </citation>
    <scope>NUCLEOTIDE SEQUENCE [LARGE SCALE GENOMIC DNA]</scope>
    <source>
        <strain evidence="2">DSM 15567 / CIP 107919 / 50-1 BON</strain>
    </source>
</reference>
<dbReference type="RefSeq" id="WP_013782455.1">
    <property type="nucleotide sequence ID" value="NC_015520.1"/>
</dbReference>
<dbReference type="EMBL" id="CP002360">
    <property type="protein sequence ID" value="AEE98044.1"/>
    <property type="molecule type" value="Genomic_DNA"/>
</dbReference>
<keyword evidence="2" id="KW-1185">Reference proteome</keyword>
<dbReference type="Proteomes" id="UP000008457">
    <property type="component" value="Chromosome"/>
</dbReference>
<protein>
    <submittedName>
        <fullName evidence="1">Uncharacterized protein</fullName>
    </submittedName>
</protein>
<name>F4A0W7_MAHA5</name>
<sequence>MNDKRFNCSEDIADYIDRLKLDHDRLLLKCAQLLLESQEKDRIIKQLMGICDSWHNEVEACVKGEVGNDSRRNRGF</sequence>
<gene>
    <name evidence="1" type="ordered locus">Mahau_2923</name>
</gene>
<dbReference type="KEGG" id="mas:Mahau_2923"/>
<dbReference type="AlphaFoldDB" id="F4A0W7"/>
<accession>F4A0W7</accession>
<evidence type="ECO:0000313" key="1">
    <source>
        <dbReference type="EMBL" id="AEE98044.1"/>
    </source>
</evidence>
<reference evidence="1 2" key="2">
    <citation type="journal article" date="2011" name="Stand. Genomic Sci.">
        <title>Complete genome sequence of Mahella australiensis type strain (50-1 BON).</title>
        <authorList>
            <person name="Sikorski J."/>
            <person name="Teshima H."/>
            <person name="Nolan M."/>
            <person name="Lucas S."/>
            <person name="Hammon N."/>
            <person name="Deshpande S."/>
            <person name="Cheng J.F."/>
            <person name="Pitluck S."/>
            <person name="Liolios K."/>
            <person name="Pagani I."/>
            <person name="Ivanova N."/>
            <person name="Huntemann M."/>
            <person name="Mavromatis K."/>
            <person name="Ovchinikova G."/>
            <person name="Pati A."/>
            <person name="Tapia R."/>
            <person name="Han C."/>
            <person name="Goodwin L."/>
            <person name="Chen A."/>
            <person name="Palaniappan K."/>
            <person name="Land M."/>
            <person name="Hauser L."/>
            <person name="Ngatchou-Djao O.D."/>
            <person name="Rohde M."/>
            <person name="Pukall R."/>
            <person name="Spring S."/>
            <person name="Abt B."/>
            <person name="Goker M."/>
            <person name="Detter J.C."/>
            <person name="Woyke T."/>
            <person name="Bristow J."/>
            <person name="Markowitz V."/>
            <person name="Hugenholtz P."/>
            <person name="Eisen J.A."/>
            <person name="Kyrpides N.C."/>
            <person name="Klenk H.P."/>
            <person name="Lapidus A."/>
        </authorList>
    </citation>
    <scope>NUCLEOTIDE SEQUENCE [LARGE SCALE GENOMIC DNA]</scope>
    <source>
        <strain evidence="2">DSM 15567 / CIP 107919 / 50-1 BON</strain>
    </source>
</reference>